<dbReference type="RefSeq" id="WP_264500834.1">
    <property type="nucleotide sequence ID" value="NZ_JAPDDS010000004.1"/>
</dbReference>
<dbReference type="Proteomes" id="UP001207930">
    <property type="component" value="Unassembled WGS sequence"/>
</dbReference>
<protein>
    <recommendedName>
        <fullName evidence="3">HEAT repeat domain-containing protein</fullName>
    </recommendedName>
</protein>
<evidence type="ECO:0000313" key="1">
    <source>
        <dbReference type="EMBL" id="MCW1884877.1"/>
    </source>
</evidence>
<name>A0ABT3FMS6_9BACT</name>
<evidence type="ECO:0008006" key="3">
    <source>
        <dbReference type="Google" id="ProtNLM"/>
    </source>
</evidence>
<keyword evidence="2" id="KW-1185">Reference proteome</keyword>
<gene>
    <name evidence="1" type="ORF">OKA04_09065</name>
</gene>
<evidence type="ECO:0000313" key="2">
    <source>
        <dbReference type="Proteomes" id="UP001207930"/>
    </source>
</evidence>
<comment type="caution">
    <text evidence="1">The sequence shown here is derived from an EMBL/GenBank/DDBJ whole genome shotgun (WGS) entry which is preliminary data.</text>
</comment>
<organism evidence="1 2">
    <name type="scientific">Luteolibacter flavescens</name>
    <dbReference type="NCBI Taxonomy" id="1859460"/>
    <lineage>
        <taxon>Bacteria</taxon>
        <taxon>Pseudomonadati</taxon>
        <taxon>Verrucomicrobiota</taxon>
        <taxon>Verrucomicrobiia</taxon>
        <taxon>Verrucomicrobiales</taxon>
        <taxon>Verrucomicrobiaceae</taxon>
        <taxon>Luteolibacter</taxon>
    </lineage>
</organism>
<reference evidence="1 2" key="1">
    <citation type="submission" date="2022-10" db="EMBL/GenBank/DDBJ databases">
        <title>Luteolibacter flavescens strain MCCC 1K03193, whole genome shotgun sequencing project.</title>
        <authorList>
            <person name="Zhao G."/>
            <person name="Shen L."/>
        </authorList>
    </citation>
    <scope>NUCLEOTIDE SEQUENCE [LARGE SCALE GENOMIC DNA]</scope>
    <source>
        <strain evidence="1 2">MCCC 1K03193</strain>
    </source>
</reference>
<accession>A0ABT3FMS6</accession>
<sequence length="122" mass="13635">MTLLIMGDPVEKVPEDGWEKTWAALEALPPEEQNAPQTIRLRLYCAIGLERWNTVRELAEHLAQGDDEDRWAASGGFRVLAGVATRAREIEAAKVLVLSAVEAWPEVRQEIADDPELVQHLP</sequence>
<dbReference type="EMBL" id="JAPDDS010000004">
    <property type="protein sequence ID" value="MCW1884877.1"/>
    <property type="molecule type" value="Genomic_DNA"/>
</dbReference>
<proteinExistence type="predicted"/>